<feature type="transmembrane region" description="Helical" evidence="1">
    <location>
        <begin position="20"/>
        <end position="40"/>
    </location>
</feature>
<feature type="transmembrane region" description="Helical" evidence="1">
    <location>
        <begin position="52"/>
        <end position="76"/>
    </location>
</feature>
<feature type="transmembrane region" description="Helical" evidence="1">
    <location>
        <begin position="140"/>
        <end position="164"/>
    </location>
</feature>
<name>A0A8J6J2F0_9FIRM</name>
<sequence>MQPIHSASAMTRAGGVSVRKMALTTMLAVLSFVLSTFVYFPAMAPFQHFCNLLGAVFLGPWYGLAAAALTGLLRMVLTGRTIQALVGAVFGAFLSALLYQKTRKLWLAYAGEVFGTGILSAIAVYPLMRLFYGLPPHSPFYYIPFYVPSAAVGGGMGCAVLLLLRHSGALNRMLNQLNR</sequence>
<dbReference type="NCBIfam" id="TIGR02359">
    <property type="entry name" value="thiW"/>
    <property type="match status" value="1"/>
</dbReference>
<comment type="caution">
    <text evidence="2">The sequence shown here is derived from an EMBL/GenBank/DDBJ whole genome shotgun (WGS) entry which is preliminary data.</text>
</comment>
<dbReference type="AlphaFoldDB" id="A0A8J6J2F0"/>
<feature type="transmembrane region" description="Helical" evidence="1">
    <location>
        <begin position="82"/>
        <end position="99"/>
    </location>
</feature>
<evidence type="ECO:0000313" key="2">
    <source>
        <dbReference type="EMBL" id="MBC5735022.1"/>
    </source>
</evidence>
<dbReference type="Gene3D" id="1.10.1760.20">
    <property type="match status" value="1"/>
</dbReference>
<evidence type="ECO:0000313" key="3">
    <source>
        <dbReference type="Proteomes" id="UP000661435"/>
    </source>
</evidence>
<dbReference type="RefSeq" id="WP_186908813.1">
    <property type="nucleotide sequence ID" value="NZ_JACOPP010000033.1"/>
</dbReference>
<keyword evidence="1" id="KW-1133">Transmembrane helix</keyword>
<accession>A0A8J6J2F0</accession>
<feature type="transmembrane region" description="Helical" evidence="1">
    <location>
        <begin position="106"/>
        <end position="128"/>
    </location>
</feature>
<reference evidence="2" key="1">
    <citation type="submission" date="2020-08" db="EMBL/GenBank/DDBJ databases">
        <title>Genome public.</title>
        <authorList>
            <person name="Liu C."/>
            <person name="Sun Q."/>
        </authorList>
    </citation>
    <scope>NUCLEOTIDE SEQUENCE</scope>
    <source>
        <strain evidence="2">NSJ-51</strain>
    </source>
</reference>
<organism evidence="2 3">
    <name type="scientific">Lawsonibacter hominis</name>
    <dbReference type="NCBI Taxonomy" id="2763053"/>
    <lineage>
        <taxon>Bacteria</taxon>
        <taxon>Bacillati</taxon>
        <taxon>Bacillota</taxon>
        <taxon>Clostridia</taxon>
        <taxon>Eubacteriales</taxon>
        <taxon>Oscillospiraceae</taxon>
        <taxon>Lawsonibacter</taxon>
    </lineage>
</organism>
<protein>
    <submittedName>
        <fullName evidence="2">Energy coupling factor transporter S component ThiW</fullName>
    </submittedName>
</protein>
<dbReference type="Pfam" id="PF09512">
    <property type="entry name" value="ThiW"/>
    <property type="match status" value="1"/>
</dbReference>
<dbReference type="EMBL" id="JACOPP010000033">
    <property type="protein sequence ID" value="MBC5735022.1"/>
    <property type="molecule type" value="Genomic_DNA"/>
</dbReference>
<dbReference type="PIRSF" id="PIRSF024534">
    <property type="entry name" value="ThiW"/>
    <property type="match status" value="1"/>
</dbReference>
<proteinExistence type="predicted"/>
<keyword evidence="1" id="KW-0472">Membrane</keyword>
<dbReference type="Proteomes" id="UP000661435">
    <property type="component" value="Unassembled WGS sequence"/>
</dbReference>
<evidence type="ECO:0000256" key="1">
    <source>
        <dbReference type="SAM" id="Phobius"/>
    </source>
</evidence>
<gene>
    <name evidence="2" type="primary">thiW</name>
    <name evidence="2" type="ORF">H8S57_14985</name>
</gene>
<keyword evidence="1" id="KW-0812">Transmembrane</keyword>
<dbReference type="InterPro" id="IPR012652">
    <property type="entry name" value="ThiW"/>
</dbReference>
<keyword evidence="3" id="KW-1185">Reference proteome</keyword>